<dbReference type="EMBL" id="FTOR01000005">
    <property type="protein sequence ID" value="SIT22643.1"/>
    <property type="molecule type" value="Genomic_DNA"/>
</dbReference>
<keyword evidence="3" id="KW-1185">Reference proteome</keyword>
<feature type="chain" id="PRO_5030022747" description="DUF4397 domain-containing protein" evidence="1">
    <location>
        <begin position="22"/>
        <end position="181"/>
    </location>
</feature>
<evidence type="ECO:0008006" key="4">
    <source>
        <dbReference type="Google" id="ProtNLM"/>
    </source>
</evidence>
<name>A0A173MCF2_9BACT</name>
<accession>A0A173MCF2</accession>
<sequence>MNILKPMAAMAFAALSFVACKKSDDAPAAATQSGSFTMNGITYATDTAVFTVSGKKVMLTIGNHDYVRLVNQKDSAAINMLVVNFEDTTLTAGTFTYDNSEDGANYDPKKNYFTAGVQTNFSIDRHTKTNWYPSADGSSIVVAVNNGIYTITYNFVTADKIAIKGTYTGPVAFSVIKKNTD</sequence>
<reference evidence="3" key="1">
    <citation type="submission" date="2017-01" db="EMBL/GenBank/DDBJ databases">
        <authorList>
            <person name="Varghese N."/>
            <person name="Submissions S."/>
        </authorList>
    </citation>
    <scope>NUCLEOTIDE SEQUENCE [LARGE SCALE GENOMIC DNA]</scope>
    <source>
        <strain evidence="3">DSM 21054</strain>
    </source>
</reference>
<organism evidence="2 3">
    <name type="scientific">Filimonas lacunae</name>
    <dbReference type="NCBI Taxonomy" id="477680"/>
    <lineage>
        <taxon>Bacteria</taxon>
        <taxon>Pseudomonadati</taxon>
        <taxon>Bacteroidota</taxon>
        <taxon>Chitinophagia</taxon>
        <taxon>Chitinophagales</taxon>
        <taxon>Chitinophagaceae</taxon>
        <taxon>Filimonas</taxon>
    </lineage>
</organism>
<evidence type="ECO:0000256" key="1">
    <source>
        <dbReference type="SAM" id="SignalP"/>
    </source>
</evidence>
<dbReference type="KEGG" id="fln:FLA_1213"/>
<proteinExistence type="predicted"/>
<dbReference type="AlphaFoldDB" id="A0A173MCF2"/>
<keyword evidence="1" id="KW-0732">Signal</keyword>
<protein>
    <recommendedName>
        <fullName evidence="4">DUF4397 domain-containing protein</fullName>
    </recommendedName>
</protein>
<dbReference type="OrthoDB" id="1450880at2"/>
<dbReference type="RefSeq" id="WP_096510786.1">
    <property type="nucleotide sequence ID" value="NZ_AP017422.1"/>
</dbReference>
<dbReference type="Proteomes" id="UP000186917">
    <property type="component" value="Unassembled WGS sequence"/>
</dbReference>
<gene>
    <name evidence="2" type="ORF">SAMN05421788_105338</name>
</gene>
<feature type="signal peptide" evidence="1">
    <location>
        <begin position="1"/>
        <end position="21"/>
    </location>
</feature>
<evidence type="ECO:0000313" key="2">
    <source>
        <dbReference type="EMBL" id="SIT22643.1"/>
    </source>
</evidence>
<evidence type="ECO:0000313" key="3">
    <source>
        <dbReference type="Proteomes" id="UP000186917"/>
    </source>
</evidence>
<dbReference type="PROSITE" id="PS51257">
    <property type="entry name" value="PROKAR_LIPOPROTEIN"/>
    <property type="match status" value="1"/>
</dbReference>